<evidence type="ECO:0000313" key="2">
    <source>
        <dbReference type="EMBL" id="KAF9953523.1"/>
    </source>
</evidence>
<reference evidence="2" key="1">
    <citation type="journal article" date="2020" name="Fungal Divers.">
        <title>Resolving the Mortierellaceae phylogeny through synthesis of multi-gene phylogenetics and phylogenomics.</title>
        <authorList>
            <person name="Vandepol N."/>
            <person name="Liber J."/>
            <person name="Desiro A."/>
            <person name="Na H."/>
            <person name="Kennedy M."/>
            <person name="Barry K."/>
            <person name="Grigoriev I.V."/>
            <person name="Miller A.N."/>
            <person name="O'Donnell K."/>
            <person name="Stajich J.E."/>
            <person name="Bonito G."/>
        </authorList>
    </citation>
    <scope>NUCLEOTIDE SEQUENCE</scope>
    <source>
        <strain evidence="2">MES-2147</strain>
    </source>
</reference>
<name>A0A9P6LYT7_9FUNG</name>
<dbReference type="AlphaFoldDB" id="A0A9P6LYT7"/>
<feature type="compositionally biased region" description="Basic and acidic residues" evidence="1">
    <location>
        <begin position="67"/>
        <end position="77"/>
    </location>
</feature>
<sequence length="107" mass="11854">DLRSVYNEDRGRRSRPMSAYDHDLRGARGYALGTSPPNQCSEQAQRRHGGIKTLQEDTFASAVGRKLPKDALREKHSGGSSSDSRSFLTFYSTVPKSVSIRPKNALD</sequence>
<gene>
    <name evidence="2" type="ORF">BGZ65_004617</name>
</gene>
<protein>
    <submittedName>
        <fullName evidence="2">Uncharacterized protein</fullName>
    </submittedName>
</protein>
<feature type="compositionally biased region" description="Basic and acidic residues" evidence="1">
    <location>
        <begin position="1"/>
        <end position="11"/>
    </location>
</feature>
<feature type="region of interest" description="Disordered" evidence="1">
    <location>
        <begin position="66"/>
        <end position="86"/>
    </location>
</feature>
<feature type="region of interest" description="Disordered" evidence="1">
    <location>
        <begin position="1"/>
        <end position="48"/>
    </location>
</feature>
<proteinExistence type="predicted"/>
<dbReference type="EMBL" id="JAAAHW010006899">
    <property type="protein sequence ID" value="KAF9953523.1"/>
    <property type="molecule type" value="Genomic_DNA"/>
</dbReference>
<feature type="non-terminal residue" evidence="2">
    <location>
        <position position="1"/>
    </location>
</feature>
<evidence type="ECO:0000313" key="3">
    <source>
        <dbReference type="Proteomes" id="UP000749646"/>
    </source>
</evidence>
<dbReference type="Proteomes" id="UP000749646">
    <property type="component" value="Unassembled WGS sequence"/>
</dbReference>
<evidence type="ECO:0000256" key="1">
    <source>
        <dbReference type="SAM" id="MobiDB-lite"/>
    </source>
</evidence>
<accession>A0A9P6LYT7</accession>
<keyword evidence="3" id="KW-1185">Reference proteome</keyword>
<comment type="caution">
    <text evidence="2">The sequence shown here is derived from an EMBL/GenBank/DDBJ whole genome shotgun (WGS) entry which is preliminary data.</text>
</comment>
<organism evidence="2 3">
    <name type="scientific">Modicella reniformis</name>
    <dbReference type="NCBI Taxonomy" id="1440133"/>
    <lineage>
        <taxon>Eukaryota</taxon>
        <taxon>Fungi</taxon>
        <taxon>Fungi incertae sedis</taxon>
        <taxon>Mucoromycota</taxon>
        <taxon>Mortierellomycotina</taxon>
        <taxon>Mortierellomycetes</taxon>
        <taxon>Mortierellales</taxon>
        <taxon>Mortierellaceae</taxon>
        <taxon>Modicella</taxon>
    </lineage>
</organism>